<dbReference type="SUPFAM" id="SSF52091">
    <property type="entry name" value="SpoIIaa-like"/>
    <property type="match status" value="1"/>
</dbReference>
<dbReference type="AlphaFoldDB" id="A0A1A0R8V2"/>
<dbReference type="STRING" id="43304.GCA_001403655_04663"/>
<accession>A0A1A0R8V2</accession>
<dbReference type="CDD" id="cd07043">
    <property type="entry name" value="STAS_anti-anti-sigma_factors"/>
    <property type="match status" value="1"/>
</dbReference>
<dbReference type="InterPro" id="IPR003658">
    <property type="entry name" value="Anti-sigma_ant"/>
</dbReference>
<feature type="domain" description="STAS" evidence="3">
    <location>
        <begin position="13"/>
        <end position="124"/>
    </location>
</feature>
<dbReference type="NCBIfam" id="TIGR00377">
    <property type="entry name" value="ant_ant_sig"/>
    <property type="match status" value="1"/>
</dbReference>
<evidence type="ECO:0000259" key="3">
    <source>
        <dbReference type="PROSITE" id="PS50801"/>
    </source>
</evidence>
<dbReference type="OrthoDB" id="3700428at2"/>
<evidence type="ECO:0000313" key="5">
    <source>
        <dbReference type="Proteomes" id="UP000093902"/>
    </source>
</evidence>
<gene>
    <name evidence="4" type="ORF">A5792_18655</name>
</gene>
<dbReference type="InterPro" id="IPR036513">
    <property type="entry name" value="STAS_dom_sf"/>
</dbReference>
<dbReference type="Pfam" id="PF01740">
    <property type="entry name" value="STAS"/>
    <property type="match status" value="1"/>
</dbReference>
<dbReference type="EMBL" id="LZSO01000017">
    <property type="protein sequence ID" value="OBB30762.1"/>
    <property type="molecule type" value="Genomic_DNA"/>
</dbReference>
<dbReference type="GO" id="GO:0043856">
    <property type="term" value="F:anti-sigma factor antagonist activity"/>
    <property type="evidence" value="ECO:0007669"/>
    <property type="project" value="InterPro"/>
</dbReference>
<dbReference type="PANTHER" id="PTHR33495">
    <property type="entry name" value="ANTI-SIGMA FACTOR ANTAGONIST TM_1081-RELATED-RELATED"/>
    <property type="match status" value="1"/>
</dbReference>
<comment type="similarity">
    <text evidence="1 2">Belongs to the anti-sigma-factor antagonist family.</text>
</comment>
<dbReference type="Gene3D" id="3.30.750.24">
    <property type="entry name" value="STAS domain"/>
    <property type="match status" value="1"/>
</dbReference>
<comment type="caution">
    <text evidence="4">The sequence shown here is derived from an EMBL/GenBank/DDBJ whole genome shotgun (WGS) entry which is preliminary data.</text>
</comment>
<reference evidence="5" key="1">
    <citation type="submission" date="2016-06" db="EMBL/GenBank/DDBJ databases">
        <authorList>
            <person name="Sutton G."/>
            <person name="Brinkac L."/>
            <person name="Sanka R."/>
            <person name="Adams M."/>
            <person name="Lau E."/>
            <person name="Mehaffy C."/>
            <person name="Tameris M."/>
            <person name="Hatherill M."/>
            <person name="Hanekom W."/>
            <person name="Mahomed H."/>
            <person name="Mcshane H."/>
        </authorList>
    </citation>
    <scope>NUCLEOTIDE SEQUENCE [LARGE SCALE GENOMIC DNA]</scope>
    <source>
        <strain evidence="5">852002-51209_SCH5440388</strain>
    </source>
</reference>
<name>A0A1A0R8V2_MYCPR</name>
<organism evidence="4 5">
    <name type="scientific">Mycolicibacterium peregrinum</name>
    <name type="common">Mycobacterium peregrinum</name>
    <dbReference type="NCBI Taxonomy" id="43304"/>
    <lineage>
        <taxon>Bacteria</taxon>
        <taxon>Bacillati</taxon>
        <taxon>Actinomycetota</taxon>
        <taxon>Actinomycetes</taxon>
        <taxon>Mycobacteriales</taxon>
        <taxon>Mycobacteriaceae</taxon>
        <taxon>Mycolicibacterium</taxon>
    </lineage>
</organism>
<dbReference type="RefSeq" id="WP_064932046.1">
    <property type="nucleotide sequence ID" value="NZ_LZSO01000017.1"/>
</dbReference>
<proteinExistence type="inferred from homology"/>
<dbReference type="Proteomes" id="UP000093902">
    <property type="component" value="Unassembled WGS sequence"/>
</dbReference>
<evidence type="ECO:0000256" key="1">
    <source>
        <dbReference type="ARBA" id="ARBA00009013"/>
    </source>
</evidence>
<evidence type="ECO:0000256" key="2">
    <source>
        <dbReference type="RuleBase" id="RU003749"/>
    </source>
</evidence>
<dbReference type="PANTHER" id="PTHR33495:SF2">
    <property type="entry name" value="ANTI-SIGMA FACTOR ANTAGONIST TM_1081-RELATED"/>
    <property type="match status" value="1"/>
</dbReference>
<sequence>MLGFIVESNPQELHWMAHPVPEGLVVQAFGQVDAHNESTWERMLGESAAAAPAGSILVVDAGSLDFMSCGALVALAKQAVDSRQQGVTVRLVITLPSIRRVIAGCGMDDAISAHPDVESALNGGSPP</sequence>
<dbReference type="PROSITE" id="PS50801">
    <property type="entry name" value="STAS"/>
    <property type="match status" value="1"/>
</dbReference>
<evidence type="ECO:0000313" key="4">
    <source>
        <dbReference type="EMBL" id="OBB30762.1"/>
    </source>
</evidence>
<dbReference type="InterPro" id="IPR002645">
    <property type="entry name" value="STAS_dom"/>
</dbReference>
<protein>
    <recommendedName>
        <fullName evidence="2">Anti-sigma factor antagonist</fullName>
    </recommendedName>
</protein>